<evidence type="ECO:0000256" key="3">
    <source>
        <dbReference type="ARBA" id="ARBA00012374"/>
    </source>
</evidence>
<protein>
    <recommendedName>
        <fullName evidence="4 17">Undecaprenyl-diphosphatase</fullName>
        <ecNumber evidence="3 17">3.6.1.27</ecNumber>
    </recommendedName>
    <alternativeName>
        <fullName evidence="15 17">Bacitracin resistance protein</fullName>
    </alternativeName>
    <alternativeName>
        <fullName evidence="14 17">Undecaprenyl pyrophosphate phosphatase</fullName>
    </alternativeName>
</protein>
<comment type="miscellaneous">
    <text evidence="17">Bacitracin is thought to be involved in the inhibition of peptidoglycan synthesis by sequestering undecaprenyl diphosphate, thereby reducing the pool of lipid carrier available.</text>
</comment>
<accession>A0A6B0YY85</accession>
<evidence type="ECO:0000256" key="12">
    <source>
        <dbReference type="ARBA" id="ARBA00023251"/>
    </source>
</evidence>
<evidence type="ECO:0000256" key="7">
    <source>
        <dbReference type="ARBA" id="ARBA00022801"/>
    </source>
</evidence>
<evidence type="ECO:0000256" key="2">
    <source>
        <dbReference type="ARBA" id="ARBA00010621"/>
    </source>
</evidence>
<dbReference type="PANTHER" id="PTHR30622">
    <property type="entry name" value="UNDECAPRENYL-DIPHOSPHATASE"/>
    <property type="match status" value="1"/>
</dbReference>
<keyword evidence="10 17" id="KW-1133">Transmembrane helix</keyword>
<evidence type="ECO:0000256" key="4">
    <source>
        <dbReference type="ARBA" id="ARBA00021581"/>
    </source>
</evidence>
<comment type="similarity">
    <text evidence="2 17">Belongs to the UppP family.</text>
</comment>
<dbReference type="HAMAP" id="MF_01006">
    <property type="entry name" value="Undec_diphosphatase"/>
    <property type="match status" value="1"/>
</dbReference>
<keyword evidence="12 17" id="KW-0046">Antibiotic resistance</keyword>
<evidence type="ECO:0000256" key="5">
    <source>
        <dbReference type="ARBA" id="ARBA00022475"/>
    </source>
</evidence>
<keyword evidence="9 17" id="KW-0573">Peptidoglycan synthesis</keyword>
<evidence type="ECO:0000256" key="16">
    <source>
        <dbReference type="ARBA" id="ARBA00047594"/>
    </source>
</evidence>
<evidence type="ECO:0000256" key="17">
    <source>
        <dbReference type="HAMAP-Rule" id="MF_01006"/>
    </source>
</evidence>
<evidence type="ECO:0000256" key="11">
    <source>
        <dbReference type="ARBA" id="ARBA00023136"/>
    </source>
</evidence>
<evidence type="ECO:0000256" key="15">
    <source>
        <dbReference type="ARBA" id="ARBA00032932"/>
    </source>
</evidence>
<evidence type="ECO:0000256" key="10">
    <source>
        <dbReference type="ARBA" id="ARBA00022989"/>
    </source>
</evidence>
<organism evidence="18">
    <name type="scientific">Caldilineaceae bacterium SB0664_bin_27</name>
    <dbReference type="NCBI Taxonomy" id="2605260"/>
    <lineage>
        <taxon>Bacteria</taxon>
        <taxon>Bacillati</taxon>
        <taxon>Chloroflexota</taxon>
        <taxon>Caldilineae</taxon>
        <taxon>Caldilineales</taxon>
        <taxon>Caldilineaceae</taxon>
    </lineage>
</organism>
<name>A0A6B0YY85_9CHLR</name>
<keyword evidence="13 17" id="KW-0961">Cell wall biogenesis/degradation</keyword>
<dbReference type="GO" id="GO:0050380">
    <property type="term" value="F:undecaprenyl-diphosphatase activity"/>
    <property type="evidence" value="ECO:0007669"/>
    <property type="project" value="UniProtKB-UniRule"/>
</dbReference>
<dbReference type="Pfam" id="PF02673">
    <property type="entry name" value="BacA"/>
    <property type="match status" value="1"/>
</dbReference>
<keyword evidence="7 17" id="KW-0378">Hydrolase</keyword>
<evidence type="ECO:0000256" key="1">
    <source>
        <dbReference type="ARBA" id="ARBA00004651"/>
    </source>
</evidence>
<feature type="transmembrane region" description="Helical" evidence="17">
    <location>
        <begin position="262"/>
        <end position="282"/>
    </location>
</feature>
<dbReference type="PANTHER" id="PTHR30622:SF4">
    <property type="entry name" value="UNDECAPRENYL-DIPHOSPHATASE"/>
    <property type="match status" value="1"/>
</dbReference>
<feature type="transmembrane region" description="Helical" evidence="17">
    <location>
        <begin position="200"/>
        <end position="218"/>
    </location>
</feature>
<keyword evidence="6 17" id="KW-0812">Transmembrane</keyword>
<evidence type="ECO:0000256" key="6">
    <source>
        <dbReference type="ARBA" id="ARBA00022692"/>
    </source>
</evidence>
<dbReference type="AlphaFoldDB" id="A0A6B0YY85"/>
<reference evidence="18" key="1">
    <citation type="submission" date="2019-09" db="EMBL/GenBank/DDBJ databases">
        <title>Characterisation of the sponge microbiome using genome-centric metagenomics.</title>
        <authorList>
            <person name="Engelberts J.P."/>
            <person name="Robbins S.J."/>
            <person name="De Goeij J.M."/>
            <person name="Aranda M."/>
            <person name="Bell S.C."/>
            <person name="Webster N.S."/>
        </authorList>
    </citation>
    <scope>NUCLEOTIDE SEQUENCE</scope>
    <source>
        <strain evidence="18">SB0664_bin_27</strain>
    </source>
</reference>
<evidence type="ECO:0000256" key="8">
    <source>
        <dbReference type="ARBA" id="ARBA00022960"/>
    </source>
</evidence>
<sequence>MFDLFKAFVLGLVQGASEFLPVSSSGHLVIVPWLFGWPTSTLLFDTVVHLGTLLSILAVFGRDFVAIIRATLRSLPVLFKTRGSTSSLTDTNARLGWFIVLGSVPAAITGLLFKDALERLYHTPQAAAFFLAVTALLLAGSEWMSRNVSARAPLAALSLRQSFLIGLAQAAALAPGISRSGTTIAAALAQGLRREAATRYSFLLGAPAFLGAGLLQVVDSLAVEPSAVLAELPALLVGFITSAVCGFAAIRFLLAYVRRNSLYLFSGYCLLVSLAVLTLFALRL</sequence>
<dbReference type="EMBL" id="VXRG01000151">
    <property type="protein sequence ID" value="MXY95411.1"/>
    <property type="molecule type" value="Genomic_DNA"/>
</dbReference>
<feature type="transmembrane region" description="Helical" evidence="17">
    <location>
        <begin position="50"/>
        <end position="72"/>
    </location>
</feature>
<feature type="transmembrane region" description="Helical" evidence="17">
    <location>
        <begin position="93"/>
        <end position="113"/>
    </location>
</feature>
<feature type="transmembrane region" description="Helical" evidence="17">
    <location>
        <begin position="125"/>
        <end position="144"/>
    </location>
</feature>
<dbReference type="EC" id="3.6.1.27" evidence="3 17"/>
<dbReference type="GO" id="GO:0071555">
    <property type="term" value="P:cell wall organization"/>
    <property type="evidence" value="ECO:0007669"/>
    <property type="project" value="UniProtKB-KW"/>
</dbReference>
<dbReference type="InterPro" id="IPR003824">
    <property type="entry name" value="UppP"/>
</dbReference>
<proteinExistence type="inferred from homology"/>
<comment type="function">
    <text evidence="17">Catalyzes the dephosphorylation of undecaprenyl diphosphate (UPP). Confers resistance to bacitracin.</text>
</comment>
<keyword evidence="11 17" id="KW-0472">Membrane</keyword>
<dbReference type="GO" id="GO:0008360">
    <property type="term" value="P:regulation of cell shape"/>
    <property type="evidence" value="ECO:0007669"/>
    <property type="project" value="UniProtKB-KW"/>
</dbReference>
<dbReference type="GO" id="GO:0005886">
    <property type="term" value="C:plasma membrane"/>
    <property type="evidence" value="ECO:0007669"/>
    <property type="project" value="UniProtKB-SubCell"/>
</dbReference>
<dbReference type="GO" id="GO:0046677">
    <property type="term" value="P:response to antibiotic"/>
    <property type="evidence" value="ECO:0007669"/>
    <property type="project" value="UniProtKB-UniRule"/>
</dbReference>
<comment type="catalytic activity">
    <reaction evidence="16 17">
        <text>di-trans,octa-cis-undecaprenyl diphosphate + H2O = di-trans,octa-cis-undecaprenyl phosphate + phosphate + H(+)</text>
        <dbReference type="Rhea" id="RHEA:28094"/>
        <dbReference type="ChEBI" id="CHEBI:15377"/>
        <dbReference type="ChEBI" id="CHEBI:15378"/>
        <dbReference type="ChEBI" id="CHEBI:43474"/>
        <dbReference type="ChEBI" id="CHEBI:58405"/>
        <dbReference type="ChEBI" id="CHEBI:60392"/>
        <dbReference type="EC" id="3.6.1.27"/>
    </reaction>
</comment>
<evidence type="ECO:0000256" key="9">
    <source>
        <dbReference type="ARBA" id="ARBA00022984"/>
    </source>
</evidence>
<comment type="caution">
    <text evidence="18">The sequence shown here is derived from an EMBL/GenBank/DDBJ whole genome shotgun (WGS) entry which is preliminary data.</text>
</comment>
<evidence type="ECO:0000313" key="18">
    <source>
        <dbReference type="EMBL" id="MXY95411.1"/>
    </source>
</evidence>
<keyword evidence="5 17" id="KW-1003">Cell membrane</keyword>
<gene>
    <name evidence="17" type="primary">uppP</name>
    <name evidence="18" type="ORF">F4Y42_18370</name>
</gene>
<feature type="transmembrane region" description="Helical" evidence="17">
    <location>
        <begin position="230"/>
        <end position="250"/>
    </location>
</feature>
<evidence type="ECO:0000256" key="13">
    <source>
        <dbReference type="ARBA" id="ARBA00023316"/>
    </source>
</evidence>
<keyword evidence="8 17" id="KW-0133">Cell shape</keyword>
<evidence type="ECO:0000256" key="14">
    <source>
        <dbReference type="ARBA" id="ARBA00032707"/>
    </source>
</evidence>
<comment type="subcellular location">
    <subcellularLocation>
        <location evidence="1 17">Cell membrane</location>
        <topology evidence="1 17">Multi-pass membrane protein</topology>
    </subcellularLocation>
</comment>
<dbReference type="GO" id="GO:0009252">
    <property type="term" value="P:peptidoglycan biosynthetic process"/>
    <property type="evidence" value="ECO:0007669"/>
    <property type="project" value="UniProtKB-KW"/>
</dbReference>